<dbReference type="GO" id="GO:0016410">
    <property type="term" value="F:N-acyltransferase activity"/>
    <property type="evidence" value="ECO:0007669"/>
    <property type="project" value="TreeGrafter"/>
</dbReference>
<dbReference type="GO" id="GO:0019290">
    <property type="term" value="P:siderophore biosynthetic process"/>
    <property type="evidence" value="ECO:0007669"/>
    <property type="project" value="InterPro"/>
</dbReference>
<dbReference type="RefSeq" id="WP_000956973.1">
    <property type="nucleotide sequence ID" value="NZ_JEWH01000031.1"/>
</dbReference>
<organism evidence="3 4">
    <name type="scientific">Acinetobacter baumannii (strain 1295743)</name>
    <dbReference type="NCBI Taxonomy" id="1310613"/>
    <lineage>
        <taxon>Bacteria</taxon>
        <taxon>Pseudomonadati</taxon>
        <taxon>Pseudomonadota</taxon>
        <taxon>Gammaproteobacteria</taxon>
        <taxon>Moraxellales</taxon>
        <taxon>Moraxellaceae</taxon>
        <taxon>Acinetobacter</taxon>
        <taxon>Acinetobacter calcoaceticus/baumannii complex</taxon>
    </lineage>
</organism>
<accession>A0A009IMY7</accession>
<dbReference type="PANTHER" id="PTHR31438:SF1">
    <property type="entry name" value="LYSINE N-ACYLTRANSFERASE C17G9.06C-RELATED"/>
    <property type="match status" value="1"/>
</dbReference>
<keyword evidence="3" id="KW-0808">Transferase</keyword>
<dbReference type="EMBL" id="JEWH01000031">
    <property type="protein sequence ID" value="EXB05173.1"/>
    <property type="molecule type" value="Genomic_DNA"/>
</dbReference>
<evidence type="ECO:0000313" key="3">
    <source>
        <dbReference type="EMBL" id="EXB05173.1"/>
    </source>
</evidence>
<dbReference type="Proteomes" id="UP000020595">
    <property type="component" value="Unassembled WGS sequence"/>
</dbReference>
<evidence type="ECO:0000313" key="4">
    <source>
        <dbReference type="Proteomes" id="UP000020595"/>
    </source>
</evidence>
<dbReference type="InterPro" id="IPR019432">
    <property type="entry name" value="Acyltransferase_MbtK/IucB-like"/>
</dbReference>
<feature type="domain" description="Acyltransferase MbtK/IucB-like conserved" evidence="2">
    <location>
        <begin position="24"/>
        <end position="71"/>
    </location>
</feature>
<dbReference type="AlphaFoldDB" id="A0A009IMY7"/>
<sequence length="206" mass="24586">MLTLSQKLPDYFEYIENDVSYSLRQVQYPQDIPLLHRWMHEPHVIPQWQLNKSEIELKVYFEKMLADDHQRLMIVGINGQDVGYAEIYEGKRDRLARYYKGEDNDLGWHLLFGEKSAFGQGFLRPTIRLLNFYIFENSPTNRIVGEPDHTVKPYAAVVEDMCYEEQGLIPMPEKTAMLYYCFREKFYDRFFELYQASQQKLQQKAS</sequence>
<evidence type="ECO:0000259" key="2">
    <source>
        <dbReference type="SMART" id="SM01006"/>
    </source>
</evidence>
<comment type="caution">
    <text evidence="3">The sequence shown here is derived from an EMBL/GenBank/DDBJ whole genome shotgun (WGS) entry which is preliminary data.</text>
</comment>
<reference evidence="3 4" key="1">
    <citation type="submission" date="2014-02" db="EMBL/GenBank/DDBJ databases">
        <title>Comparative genomics and transcriptomics to identify genetic mechanisms underlying the emergence of carbapenem resistant Acinetobacter baumannii (CRAb).</title>
        <authorList>
            <person name="Harris A.D."/>
            <person name="Johnson K.J."/>
            <person name="George J."/>
            <person name="Shefchek K."/>
            <person name="Daugherty S.C."/>
            <person name="Parankush S."/>
            <person name="Sadzewicz L."/>
            <person name="Tallon L."/>
            <person name="Sengamalay N."/>
            <person name="Hazen T.H."/>
            <person name="Rasko D.A."/>
        </authorList>
    </citation>
    <scope>NUCLEOTIDE SEQUENCE [LARGE SCALE GENOMIC DNA]</scope>
    <source>
        <strain evidence="3 4">1295743</strain>
    </source>
</reference>
<dbReference type="InterPro" id="IPR016181">
    <property type="entry name" value="Acyl_CoA_acyltransferase"/>
</dbReference>
<evidence type="ECO:0000256" key="1">
    <source>
        <dbReference type="ARBA" id="ARBA00004924"/>
    </source>
</evidence>
<gene>
    <name evidence="3" type="ORF">J512_2495</name>
</gene>
<dbReference type="SMART" id="SM01006">
    <property type="entry name" value="AlcB"/>
    <property type="match status" value="1"/>
</dbReference>
<dbReference type="PATRIC" id="fig|1310613.3.peg.2400"/>
<name>A0A009IMY7_ACIB9</name>
<dbReference type="Pfam" id="PF13523">
    <property type="entry name" value="Acetyltransf_8"/>
    <property type="match status" value="1"/>
</dbReference>
<dbReference type="Gene3D" id="3.40.630.30">
    <property type="match status" value="1"/>
</dbReference>
<proteinExistence type="predicted"/>
<dbReference type="SUPFAM" id="SSF55729">
    <property type="entry name" value="Acyl-CoA N-acyltransferases (Nat)"/>
    <property type="match status" value="1"/>
</dbReference>
<protein>
    <submittedName>
        <fullName evidence="3">Acetyltransferase domain protein</fullName>
    </submittedName>
</protein>
<comment type="pathway">
    <text evidence="1">Siderophore biosynthesis.</text>
</comment>
<dbReference type="PANTHER" id="PTHR31438">
    <property type="entry name" value="LYSINE N-ACYLTRANSFERASE C17G9.06C-RELATED"/>
    <property type="match status" value="1"/>
</dbReference>